<protein>
    <submittedName>
        <fullName evidence="1">Uncharacterized protein</fullName>
    </submittedName>
</protein>
<name>A0A9K3NPE8_HELAN</name>
<evidence type="ECO:0000313" key="2">
    <source>
        <dbReference type="Proteomes" id="UP000215914"/>
    </source>
</evidence>
<comment type="caution">
    <text evidence="1">The sequence shown here is derived from an EMBL/GenBank/DDBJ whole genome shotgun (WGS) entry which is preliminary data.</text>
</comment>
<sequence>MKLSNGRLMDKPNSTEYKSSSMEMQYIYIINLEDDGGDMVLLLH</sequence>
<dbReference type="Gramene" id="mRNA:HanXRQr2_Chr05g0229351">
    <property type="protein sequence ID" value="mRNA:HanXRQr2_Chr05g0229351"/>
    <property type="gene ID" value="HanXRQr2_Chr05g0229351"/>
</dbReference>
<reference evidence="1" key="1">
    <citation type="journal article" date="2017" name="Nature">
        <title>The sunflower genome provides insights into oil metabolism, flowering and Asterid evolution.</title>
        <authorList>
            <person name="Badouin H."/>
            <person name="Gouzy J."/>
            <person name="Grassa C.J."/>
            <person name="Murat F."/>
            <person name="Staton S.E."/>
            <person name="Cottret L."/>
            <person name="Lelandais-Briere C."/>
            <person name="Owens G.L."/>
            <person name="Carrere S."/>
            <person name="Mayjonade B."/>
            <person name="Legrand L."/>
            <person name="Gill N."/>
            <person name="Kane N.C."/>
            <person name="Bowers J.E."/>
            <person name="Hubner S."/>
            <person name="Bellec A."/>
            <person name="Berard A."/>
            <person name="Berges H."/>
            <person name="Blanchet N."/>
            <person name="Boniface M.C."/>
            <person name="Brunel D."/>
            <person name="Catrice O."/>
            <person name="Chaidir N."/>
            <person name="Claudel C."/>
            <person name="Donnadieu C."/>
            <person name="Faraut T."/>
            <person name="Fievet G."/>
            <person name="Helmstetter N."/>
            <person name="King M."/>
            <person name="Knapp S.J."/>
            <person name="Lai Z."/>
            <person name="Le Paslier M.C."/>
            <person name="Lippi Y."/>
            <person name="Lorenzon L."/>
            <person name="Mandel J.R."/>
            <person name="Marage G."/>
            <person name="Marchand G."/>
            <person name="Marquand E."/>
            <person name="Bret-Mestries E."/>
            <person name="Morien E."/>
            <person name="Nambeesan S."/>
            <person name="Nguyen T."/>
            <person name="Pegot-Espagnet P."/>
            <person name="Pouilly N."/>
            <person name="Raftis F."/>
            <person name="Sallet E."/>
            <person name="Schiex T."/>
            <person name="Thomas J."/>
            <person name="Vandecasteele C."/>
            <person name="Vares D."/>
            <person name="Vear F."/>
            <person name="Vautrin S."/>
            <person name="Crespi M."/>
            <person name="Mangin B."/>
            <person name="Burke J.M."/>
            <person name="Salse J."/>
            <person name="Munos S."/>
            <person name="Vincourt P."/>
            <person name="Rieseberg L.H."/>
            <person name="Langlade N.B."/>
        </authorList>
    </citation>
    <scope>NUCLEOTIDE SEQUENCE</scope>
    <source>
        <tissue evidence="1">Leaves</tissue>
    </source>
</reference>
<accession>A0A9K3NPE8</accession>
<evidence type="ECO:0000313" key="1">
    <source>
        <dbReference type="EMBL" id="KAF5807065.1"/>
    </source>
</evidence>
<reference evidence="1" key="2">
    <citation type="submission" date="2020-06" db="EMBL/GenBank/DDBJ databases">
        <title>Helianthus annuus Genome sequencing and assembly Release 2.</title>
        <authorList>
            <person name="Gouzy J."/>
            <person name="Langlade N."/>
            <person name="Munos S."/>
        </authorList>
    </citation>
    <scope>NUCLEOTIDE SEQUENCE</scope>
    <source>
        <tissue evidence="1">Leaves</tissue>
    </source>
</reference>
<gene>
    <name evidence="1" type="ORF">HanXRQr2_Chr05g0229351</name>
</gene>
<dbReference type="Proteomes" id="UP000215914">
    <property type="component" value="Unassembled WGS sequence"/>
</dbReference>
<dbReference type="EMBL" id="MNCJ02000320">
    <property type="protein sequence ID" value="KAF5807065.1"/>
    <property type="molecule type" value="Genomic_DNA"/>
</dbReference>
<proteinExistence type="predicted"/>
<keyword evidence="2" id="KW-1185">Reference proteome</keyword>
<organism evidence="1 2">
    <name type="scientific">Helianthus annuus</name>
    <name type="common">Common sunflower</name>
    <dbReference type="NCBI Taxonomy" id="4232"/>
    <lineage>
        <taxon>Eukaryota</taxon>
        <taxon>Viridiplantae</taxon>
        <taxon>Streptophyta</taxon>
        <taxon>Embryophyta</taxon>
        <taxon>Tracheophyta</taxon>
        <taxon>Spermatophyta</taxon>
        <taxon>Magnoliopsida</taxon>
        <taxon>eudicotyledons</taxon>
        <taxon>Gunneridae</taxon>
        <taxon>Pentapetalae</taxon>
        <taxon>asterids</taxon>
        <taxon>campanulids</taxon>
        <taxon>Asterales</taxon>
        <taxon>Asteraceae</taxon>
        <taxon>Asteroideae</taxon>
        <taxon>Heliantheae alliance</taxon>
        <taxon>Heliantheae</taxon>
        <taxon>Helianthus</taxon>
    </lineage>
</organism>
<dbReference type="AlphaFoldDB" id="A0A9K3NPE8"/>